<sequence length="130" mass="15441">MLAAWTFVVDFDGKKSQRTSKRLIFANPRKALHLQREDFTLKVERLRQKRDDVAIIETTTKTRTNTSNTIRMHASAKVPLLLSFLELRSFSDFFSTILDVTEPRRIKELRFWIDDEVQTTNFRNVVRRPR</sequence>
<evidence type="ECO:0000313" key="2">
    <source>
        <dbReference type="Proteomes" id="UP001062846"/>
    </source>
</evidence>
<comment type="caution">
    <text evidence="1">The sequence shown here is derived from an EMBL/GenBank/DDBJ whole genome shotgun (WGS) entry which is preliminary data.</text>
</comment>
<name>A0ACC0M1F1_RHOML</name>
<protein>
    <submittedName>
        <fullName evidence="1">Uncharacterized protein</fullName>
    </submittedName>
</protein>
<dbReference type="EMBL" id="CM046397">
    <property type="protein sequence ID" value="KAI8534409.1"/>
    <property type="molecule type" value="Genomic_DNA"/>
</dbReference>
<proteinExistence type="predicted"/>
<reference evidence="1" key="1">
    <citation type="submission" date="2022-02" db="EMBL/GenBank/DDBJ databases">
        <title>Plant Genome Project.</title>
        <authorList>
            <person name="Zhang R.-G."/>
        </authorList>
    </citation>
    <scope>NUCLEOTIDE SEQUENCE</scope>
    <source>
        <strain evidence="1">AT1</strain>
    </source>
</reference>
<accession>A0ACC0M1F1</accession>
<dbReference type="Proteomes" id="UP001062846">
    <property type="component" value="Chromosome 10"/>
</dbReference>
<keyword evidence="2" id="KW-1185">Reference proteome</keyword>
<evidence type="ECO:0000313" key="1">
    <source>
        <dbReference type="EMBL" id="KAI8534409.1"/>
    </source>
</evidence>
<gene>
    <name evidence="1" type="ORF">RHMOL_Rhmol10G0087200</name>
</gene>
<organism evidence="1 2">
    <name type="scientific">Rhododendron molle</name>
    <name type="common">Chinese azalea</name>
    <name type="synonym">Azalea mollis</name>
    <dbReference type="NCBI Taxonomy" id="49168"/>
    <lineage>
        <taxon>Eukaryota</taxon>
        <taxon>Viridiplantae</taxon>
        <taxon>Streptophyta</taxon>
        <taxon>Embryophyta</taxon>
        <taxon>Tracheophyta</taxon>
        <taxon>Spermatophyta</taxon>
        <taxon>Magnoliopsida</taxon>
        <taxon>eudicotyledons</taxon>
        <taxon>Gunneridae</taxon>
        <taxon>Pentapetalae</taxon>
        <taxon>asterids</taxon>
        <taxon>Ericales</taxon>
        <taxon>Ericaceae</taxon>
        <taxon>Ericoideae</taxon>
        <taxon>Rhodoreae</taxon>
        <taxon>Rhododendron</taxon>
    </lineage>
</organism>